<dbReference type="AlphaFoldDB" id="A0A3M8CJM9"/>
<comment type="caution">
    <text evidence="4">The sequence shown here is derived from an EMBL/GenBank/DDBJ whole genome shotgun (WGS) entry which is preliminary data.</text>
</comment>
<evidence type="ECO:0000256" key="1">
    <source>
        <dbReference type="SAM" id="SignalP"/>
    </source>
</evidence>
<evidence type="ECO:0000313" key="5">
    <source>
        <dbReference type="Proteomes" id="UP000282028"/>
    </source>
</evidence>
<dbReference type="OrthoDB" id="5637at2"/>
<dbReference type="Pfam" id="PF13739">
    <property type="entry name" value="PdaC"/>
    <property type="match status" value="1"/>
</dbReference>
<feature type="domain" description="DUF3298" evidence="2">
    <location>
        <begin position="166"/>
        <end position="240"/>
    </location>
</feature>
<protein>
    <submittedName>
        <fullName evidence="4">DUF3298/DUF4163 domain-containing protein</fullName>
    </submittedName>
</protein>
<dbReference type="InterPro" id="IPR037126">
    <property type="entry name" value="PdaC/RsiV-like_sf"/>
</dbReference>
<dbReference type="Gene3D" id="3.30.565.40">
    <property type="entry name" value="Fervidobacterium nodosum Rt17-B1 like"/>
    <property type="match status" value="1"/>
</dbReference>
<proteinExistence type="predicted"/>
<gene>
    <name evidence="4" type="ORF">EDM52_05000</name>
</gene>
<dbReference type="Proteomes" id="UP000282028">
    <property type="component" value="Unassembled WGS sequence"/>
</dbReference>
<evidence type="ECO:0000259" key="3">
    <source>
        <dbReference type="Pfam" id="PF13739"/>
    </source>
</evidence>
<name>A0A3M8CJM9_9BACL</name>
<organism evidence="4 5">
    <name type="scientific">Brevibacillus invocatus</name>
    <dbReference type="NCBI Taxonomy" id="173959"/>
    <lineage>
        <taxon>Bacteria</taxon>
        <taxon>Bacillati</taxon>
        <taxon>Bacillota</taxon>
        <taxon>Bacilli</taxon>
        <taxon>Bacillales</taxon>
        <taxon>Paenibacillaceae</taxon>
        <taxon>Brevibacillus</taxon>
    </lineage>
</organism>
<feature type="signal peptide" evidence="1">
    <location>
        <begin position="1"/>
        <end position="27"/>
    </location>
</feature>
<evidence type="ECO:0000259" key="2">
    <source>
        <dbReference type="Pfam" id="PF11738"/>
    </source>
</evidence>
<keyword evidence="5" id="KW-1185">Reference proteome</keyword>
<dbReference type="Pfam" id="PF11738">
    <property type="entry name" value="DUF3298"/>
    <property type="match status" value="1"/>
</dbReference>
<dbReference type="InterPro" id="IPR025303">
    <property type="entry name" value="PdaC"/>
</dbReference>
<keyword evidence="1" id="KW-0732">Signal</keyword>
<sequence length="257" mass="28244">MTTRKSVVSALLSTSLILGAIAVPALAAPPVQPAAAGTQQESRIVFTPKSTNISAKEYEAKITIPIISGLADKAFETQLNAELQKFAAESLKNTQAQSKADAELAKKGGWELRPHALDISYNVIHTGKLLSFAVTTYTYTGGAHGMTNVTYYNIANLDKAQSLQLSDLFQPGFDFKYVINNLIKQQIADEEKRTGFEMSYWFEGISDNQAFSFKDGNLVIHFGQYEIAPYAVGMPSFTIPAHRFQNLLKADIRDLLK</sequence>
<feature type="domain" description="Deacetylase PdaC" evidence="3">
    <location>
        <begin position="56"/>
        <end position="147"/>
    </location>
</feature>
<dbReference type="EMBL" id="RHHR01000009">
    <property type="protein sequence ID" value="RNB75781.1"/>
    <property type="molecule type" value="Genomic_DNA"/>
</dbReference>
<dbReference type="Gene3D" id="3.90.640.20">
    <property type="entry name" value="Heat-shock cognate protein, ATPase"/>
    <property type="match status" value="1"/>
</dbReference>
<reference evidence="4 5" key="1">
    <citation type="submission" date="2018-10" db="EMBL/GenBank/DDBJ databases">
        <title>Phylogenomics of Brevibacillus.</title>
        <authorList>
            <person name="Dunlap C."/>
        </authorList>
    </citation>
    <scope>NUCLEOTIDE SEQUENCE [LARGE SCALE GENOMIC DNA]</scope>
    <source>
        <strain evidence="4 5">JCM 12215</strain>
    </source>
</reference>
<evidence type="ECO:0000313" key="4">
    <source>
        <dbReference type="EMBL" id="RNB75781.1"/>
    </source>
</evidence>
<accession>A0A3M8CJM9</accession>
<feature type="chain" id="PRO_5018168738" evidence="1">
    <location>
        <begin position="28"/>
        <end position="257"/>
    </location>
</feature>
<dbReference type="InterPro" id="IPR021729">
    <property type="entry name" value="DUF3298"/>
</dbReference>
<dbReference type="RefSeq" id="WP_122907939.1">
    <property type="nucleotide sequence ID" value="NZ_CBCSBE010000004.1"/>
</dbReference>